<comment type="caution">
    <text evidence="2">The sequence shown here is derived from an EMBL/GenBank/DDBJ whole genome shotgun (WGS) entry which is preliminary data.</text>
</comment>
<proteinExistence type="predicted"/>
<gene>
    <name evidence="2" type="ORF">HPG69_019548</name>
</gene>
<sequence>METHIQVRGPARGKEWAHPVTDKKEVGPLSKLDTKDVHALLKKSEAQHKQLEDCCSFGTLMQCLLQAWVEGNVVYPKEDSHIPDTSGKESGTGLPAPLPTIITRLPGEAHQGGADLPGPAGVSGPQRTQRIRSLLSCTNGRPAESDPEHPQPLRSLTC</sequence>
<organism evidence="2 3">
    <name type="scientific">Diceros bicornis minor</name>
    <name type="common">South-central black rhinoceros</name>
    <dbReference type="NCBI Taxonomy" id="77932"/>
    <lineage>
        <taxon>Eukaryota</taxon>
        <taxon>Metazoa</taxon>
        <taxon>Chordata</taxon>
        <taxon>Craniata</taxon>
        <taxon>Vertebrata</taxon>
        <taxon>Euteleostomi</taxon>
        <taxon>Mammalia</taxon>
        <taxon>Eutheria</taxon>
        <taxon>Laurasiatheria</taxon>
        <taxon>Perissodactyla</taxon>
        <taxon>Rhinocerotidae</taxon>
        <taxon>Diceros</taxon>
    </lineage>
</organism>
<name>A0A7J7E5U7_DICBM</name>
<evidence type="ECO:0000313" key="3">
    <source>
        <dbReference type="Proteomes" id="UP000551758"/>
    </source>
</evidence>
<dbReference type="AlphaFoldDB" id="A0A7J7E5U7"/>
<accession>A0A7J7E5U7</accession>
<evidence type="ECO:0000313" key="2">
    <source>
        <dbReference type="EMBL" id="KAF5911182.1"/>
    </source>
</evidence>
<reference evidence="2 3" key="1">
    <citation type="journal article" date="2020" name="Mol. Biol. Evol.">
        <title>Interspecific Gene Flow and the Evolution of Specialization in Black and White Rhinoceros.</title>
        <authorList>
            <person name="Moodley Y."/>
            <person name="Westbury M.V."/>
            <person name="Russo I.M."/>
            <person name="Gopalakrishnan S."/>
            <person name="Rakotoarivelo A."/>
            <person name="Olsen R.A."/>
            <person name="Prost S."/>
            <person name="Tunstall T."/>
            <person name="Ryder O.A."/>
            <person name="Dalen L."/>
            <person name="Bruford M.W."/>
        </authorList>
    </citation>
    <scope>NUCLEOTIDE SEQUENCE [LARGE SCALE GENOMIC DNA]</scope>
    <source>
        <strain evidence="2">SBR-YM</strain>
        <tissue evidence="2">Skin</tissue>
    </source>
</reference>
<dbReference type="EMBL" id="JACDTQ010004021">
    <property type="protein sequence ID" value="KAF5911182.1"/>
    <property type="molecule type" value="Genomic_DNA"/>
</dbReference>
<dbReference type="Proteomes" id="UP000551758">
    <property type="component" value="Unassembled WGS sequence"/>
</dbReference>
<evidence type="ECO:0000256" key="1">
    <source>
        <dbReference type="SAM" id="MobiDB-lite"/>
    </source>
</evidence>
<protein>
    <submittedName>
        <fullName evidence="2">Uncharacterized protein</fullName>
    </submittedName>
</protein>
<feature type="region of interest" description="Disordered" evidence="1">
    <location>
        <begin position="80"/>
        <end position="158"/>
    </location>
</feature>
<keyword evidence="3" id="KW-1185">Reference proteome</keyword>